<feature type="compositionally biased region" description="Polar residues" evidence="1">
    <location>
        <begin position="1930"/>
        <end position="1941"/>
    </location>
</feature>
<feature type="compositionally biased region" description="Basic and acidic residues" evidence="1">
    <location>
        <begin position="1897"/>
        <end position="1913"/>
    </location>
</feature>
<feature type="region of interest" description="Disordered" evidence="1">
    <location>
        <begin position="2410"/>
        <end position="2627"/>
    </location>
</feature>
<feature type="compositionally biased region" description="Basic and acidic residues" evidence="1">
    <location>
        <begin position="1680"/>
        <end position="1692"/>
    </location>
</feature>
<feature type="compositionally biased region" description="Basic and acidic residues" evidence="1">
    <location>
        <begin position="2586"/>
        <end position="2596"/>
    </location>
</feature>
<feature type="compositionally biased region" description="Low complexity" evidence="1">
    <location>
        <begin position="2956"/>
        <end position="2973"/>
    </location>
</feature>
<feature type="compositionally biased region" description="Polar residues" evidence="1">
    <location>
        <begin position="1198"/>
        <end position="1207"/>
    </location>
</feature>
<feature type="region of interest" description="Disordered" evidence="1">
    <location>
        <begin position="1"/>
        <end position="32"/>
    </location>
</feature>
<dbReference type="EMBL" id="JASPKZ010004216">
    <property type="protein sequence ID" value="KAJ9590429.1"/>
    <property type="molecule type" value="Genomic_DNA"/>
</dbReference>
<feature type="compositionally biased region" description="Low complexity" evidence="1">
    <location>
        <begin position="888"/>
        <end position="909"/>
    </location>
</feature>
<comment type="caution">
    <text evidence="2">The sequence shown here is derived from an EMBL/GenBank/DDBJ whole genome shotgun (WGS) entry which is preliminary data.</text>
</comment>
<feature type="compositionally biased region" description="Polar residues" evidence="1">
    <location>
        <begin position="2601"/>
        <end position="2613"/>
    </location>
</feature>
<feature type="compositionally biased region" description="Basic and acidic residues" evidence="1">
    <location>
        <begin position="1499"/>
        <end position="1539"/>
    </location>
</feature>
<feature type="compositionally biased region" description="Basic and acidic residues" evidence="1">
    <location>
        <begin position="2792"/>
        <end position="2811"/>
    </location>
</feature>
<feature type="region of interest" description="Disordered" evidence="1">
    <location>
        <begin position="2365"/>
        <end position="2391"/>
    </location>
</feature>
<feature type="region of interest" description="Disordered" evidence="1">
    <location>
        <begin position="2091"/>
        <end position="2128"/>
    </location>
</feature>
<feature type="region of interest" description="Disordered" evidence="1">
    <location>
        <begin position="1060"/>
        <end position="1118"/>
    </location>
</feature>
<gene>
    <name evidence="2" type="ORF">L9F63_016516</name>
</gene>
<feature type="region of interest" description="Disordered" evidence="1">
    <location>
        <begin position="2714"/>
        <end position="2811"/>
    </location>
</feature>
<feature type="region of interest" description="Disordered" evidence="1">
    <location>
        <begin position="797"/>
        <end position="928"/>
    </location>
</feature>
<feature type="compositionally biased region" description="Basic and acidic residues" evidence="1">
    <location>
        <begin position="2440"/>
        <end position="2488"/>
    </location>
</feature>
<dbReference type="Proteomes" id="UP001233999">
    <property type="component" value="Unassembled WGS sequence"/>
</dbReference>
<evidence type="ECO:0000313" key="2">
    <source>
        <dbReference type="EMBL" id="KAJ9590429.1"/>
    </source>
</evidence>
<feature type="compositionally biased region" description="Basic and acidic residues" evidence="1">
    <location>
        <begin position="2614"/>
        <end position="2627"/>
    </location>
</feature>
<feature type="compositionally biased region" description="Basic and acidic residues" evidence="1">
    <location>
        <begin position="2641"/>
        <end position="2657"/>
    </location>
</feature>
<keyword evidence="3" id="KW-1185">Reference proteome</keyword>
<name>A0AAD8EHT4_DIPPU</name>
<feature type="region of interest" description="Disordered" evidence="1">
    <location>
        <begin position="2641"/>
        <end position="2696"/>
    </location>
</feature>
<evidence type="ECO:0008006" key="4">
    <source>
        <dbReference type="Google" id="ProtNLM"/>
    </source>
</evidence>
<feature type="compositionally biased region" description="Basic residues" evidence="1">
    <location>
        <begin position="868"/>
        <end position="881"/>
    </location>
</feature>
<feature type="compositionally biased region" description="Basic and acidic residues" evidence="1">
    <location>
        <begin position="837"/>
        <end position="847"/>
    </location>
</feature>
<feature type="compositionally biased region" description="Basic and acidic residues" evidence="1">
    <location>
        <begin position="1765"/>
        <end position="1794"/>
    </location>
</feature>
<feature type="compositionally biased region" description="Basic and acidic residues" evidence="1">
    <location>
        <begin position="2744"/>
        <end position="2772"/>
    </location>
</feature>
<proteinExistence type="predicted"/>
<organism evidence="2 3">
    <name type="scientific">Diploptera punctata</name>
    <name type="common">Pacific beetle cockroach</name>
    <dbReference type="NCBI Taxonomy" id="6984"/>
    <lineage>
        <taxon>Eukaryota</taxon>
        <taxon>Metazoa</taxon>
        <taxon>Ecdysozoa</taxon>
        <taxon>Arthropoda</taxon>
        <taxon>Hexapoda</taxon>
        <taxon>Insecta</taxon>
        <taxon>Pterygota</taxon>
        <taxon>Neoptera</taxon>
        <taxon>Polyneoptera</taxon>
        <taxon>Dictyoptera</taxon>
        <taxon>Blattodea</taxon>
        <taxon>Blaberoidea</taxon>
        <taxon>Blaberidae</taxon>
        <taxon>Diplopterinae</taxon>
        <taxon>Diploptera</taxon>
    </lineage>
</organism>
<evidence type="ECO:0000256" key="1">
    <source>
        <dbReference type="SAM" id="MobiDB-lite"/>
    </source>
</evidence>
<feature type="compositionally biased region" description="Basic and acidic residues" evidence="1">
    <location>
        <begin position="1372"/>
        <end position="1389"/>
    </location>
</feature>
<feature type="compositionally biased region" description="Basic and acidic residues" evidence="1">
    <location>
        <begin position="1595"/>
        <end position="1624"/>
    </location>
</feature>
<accession>A0AAD8EHT4</accession>
<feature type="compositionally biased region" description="Basic and acidic residues" evidence="1">
    <location>
        <begin position="1208"/>
        <end position="1218"/>
    </location>
</feature>
<feature type="compositionally biased region" description="Basic and acidic residues" evidence="1">
    <location>
        <begin position="2497"/>
        <end position="2521"/>
    </location>
</feature>
<feature type="compositionally biased region" description="Basic residues" evidence="1">
    <location>
        <begin position="915"/>
        <end position="926"/>
    </location>
</feature>
<feature type="compositionally biased region" description="Polar residues" evidence="1">
    <location>
        <begin position="1256"/>
        <end position="1266"/>
    </location>
</feature>
<feature type="compositionally biased region" description="Basic and acidic residues" evidence="1">
    <location>
        <begin position="1868"/>
        <end position="1879"/>
    </location>
</feature>
<reference evidence="2" key="1">
    <citation type="journal article" date="2023" name="IScience">
        <title>Live-bearing cockroach genome reveals convergent evolutionary mechanisms linked to viviparity in insects and beyond.</title>
        <authorList>
            <person name="Fouks B."/>
            <person name="Harrison M.C."/>
            <person name="Mikhailova A.A."/>
            <person name="Marchal E."/>
            <person name="English S."/>
            <person name="Carruthers M."/>
            <person name="Jennings E.C."/>
            <person name="Chiamaka E.L."/>
            <person name="Frigard R.A."/>
            <person name="Pippel M."/>
            <person name="Attardo G.M."/>
            <person name="Benoit J.B."/>
            <person name="Bornberg-Bauer E."/>
            <person name="Tobe S.S."/>
        </authorList>
    </citation>
    <scope>NUCLEOTIDE SEQUENCE</scope>
    <source>
        <strain evidence="2">Stay&amp;Tobe</strain>
    </source>
</reference>
<feature type="compositionally biased region" description="Basic and acidic residues" evidence="1">
    <location>
        <begin position="2376"/>
        <end position="2391"/>
    </location>
</feature>
<sequence length="3561" mass="397029">MPDAVSGETSGNYKPHDHGLQPGNLLQDHHSNSGRESLREYYETVETLEIWRELYKTFHHAAVQSVTTLDMNEICETITLKISQALTKHCPTNANQALPLLQAMQNIIKTIPFSDICRQSLKSKTRFFLFPDRGRTSKPTSYITNTMNLIVKMAQLFSMYEHSGEWYNTVGSLVMNCLESLFKNMKDASVAAAVPMVSGLSDSILCLLQATPLQDGTIKFWNESLQRMWKCYFTFIETYVPQKSVKDFLGWMSTLLEVGFMHSDMEIRKVTIEFWDSIVVPAFTLDKTTVPQALKEAREKCIIKTNEMPNLDSDVAVDNSSLFSRLSIFSFADLKLKRNEEIKKISKKTHQSLVQQLTDKGHILTKHQKEVFRRHKDDIPALYSSALQPAQEDSIMSESSIDTSDFIAPQRIVELPASTSNSGEFKEPLTPSLKVLEPPSCLQRTAEYRKKMMIDHEGSIVLASFDDNLIHEENAMAEPFNTESNMPQIEESAEPPVTPVSLAFVTNSVDPTSNRKLNLETVAIRIPSSIIDSNKELPKQSEEQIVHNSEADISVTTPVPISSPITVSSIETPISFPLEEPSVCSNVIMESHAATQSSSLLSESHMDVQEVVELPSTPLTVLAENTSQKNVTVVPKSTGLSGIIPESGKLLLSESCKSLSSSSLHKHKKKSGNTLTNYFKPVSITLTADENEVEQTRKGGARTIHLSIEPVIATTAVCSSTAVDVQPSNDVSDIEPTIIENDNEILEASSMSSVEVSTTTMENDGSLSPLKVVVEKVEDFSLNKTFAALETMTPTFNIENEKVSPQGEASSSSRRKAKSPLRRSPQDPKLPPFKTQIKQDCKSKIEDEVSSVGKSSKSKKLENEKLPKSGRRSSRGRKSNKTSKSEVENNVNTENNSSMNISSENVSPSLLQAPPKRKYKSRKSKSKLSDIAEDLKAIKEGSLASIETSNTLDINKGLTSSSKSEINVESINTEKQNLPIEISDTVNDNHNEKETVKMLLDSSPIIENEAKIITQTDSNKVKEIVSKGNDTTTIIENEAKIITQTDSNKQKEIVTKGNDTTISVTKNNPPKKDKFSFPKVKLSPAKEKNTPQTKSGASGVNDSRLRNRKSTNFDTTFTPSKTNEFIIKNKSPQVVLEPCNSDDFKISKHIKSLTHFESSIKESTKSGESLDKTKLSDNVEEISLNICDALLSKHKNPTSKPVSTTSESCKKDNFEDQNKLAQDIPEPSDPKLSRHRKSTSVTELLGKDNSFVESKVTGNRGASPSISDPRLLRQKSVSNPDSSSSETVKESDSGEAVKSAKLLETSLSMADSRLSRHRKSMSHVDSSYSETAKESESGDTIKSTKFNKSSVNMADPRLLRHKKSVSKLDSTSSEHEEKVECTSEVKSVDVPKVSASVVDPRLLRHRKSLPNIDSSHSELKEKDRSSIQSKSTDDVHENIADSRTSRSRKTTSNPEYPSEPEDVECTSEVKSIDVPKVSASIEDSRLLRHRKSLSNIDSSHSELKEKERSSIQSKSTDDVHENIADSRTSRHENIADSRTSRSRKTTSIPDYPSEPEENVECSSEVKSIDVPKVSASIEDPRLLRHRKSLPNIDSSRSELKEKDRSSIQSKSTDKVHENIADSRTSRSRKTTSIPEYPSEPEENVECTSEVKSIDVPKVSASIEDPRLLRHRKSLPNIDSSHSELKEKDRSSIQDKSTNNVHENIADSRTSRSRKTTSIPEYPSEPEENVECTSEVKSIDVPKDSASIEDPRLLRHRKSLPNIDSSHSELKEKDRSSIQSKSIDKIHENIADSRTSRSRKTTLIPECPSEPEENVECTSEVKSIDVPKVSASIEDPRLLRHRKSLPNIDSSQSELKEKDRSSIQSKSTDNIHENIADSRTSRSRKSTSNPEYSTSASTHKDENPVQKKLPDFRELSINIGDPRHSRHRKSMSNFGSITSASHNKGEKSKSKKSGIISDLRLSRCRKSVDKRKTTEIVSNSDDDKSKSKAGNLVPVSADIESNILTSRRLRTKRKMDKDFINIEDFMPPERRRKMSDTDSDISKNVSSNTANEKLTKLSSTTTVGDIQKDHAANGCDLSETFDDIEKELEALTEGSQIDKTCPEKERSSEKGVERTLRKKSVFEDKTHNSKQSLNVLSKRVLSSTVYKTSKKTKDDSLKSDLKIVPETQSENLETAAGKEQGIPKLKKSKESGFSNINLDDQLSEATVDMSETFDESSTLKQNSNKVSRNYDKLKEVSYNTSGLKENIPPIEEVSDDVHSIPDSLDIIESSQESTTSLSIVKHPIMQNCSVAVRRIDTILEPGSKIDMSQGDHKLMILVPEDPGSPYKLLTPEKCQENEAKLISNSKLLSVTKSLIGTLDTVQENAHKSFRKTSLRNQSKEEESNEKKLLNKEKDNKEEFSDVEVSIIKEDVSRSNSRRRINHKSKERSYDNSESDVSKQLSDYDDKNKDLSKFDTPKLKQISKSDDKTKDTTKTDSLKPKHLPDSDNKMNDCGNFEPAKSKPRESLYSEEKSKDGKKSDTLKSKSKSLSETVELVETIIESSNSKTEEINKENISSEASKSKQSKSNSTLRSEDNAVNEITSKLQNKKQDLTSDKTEGSAIPSDSKQSRSQDLNEINKVDDSILHSKKENKNTVIDKFKVIEKEDKAKSRSIQKDKVDIAISDTTKSRSKSNVSKLDDTNSKSQSKINSESKTEQSKIKYSVDVLCEKVTLASKDDATNIKTKETNLEITKPKSMQQPDSIGTKDINKSPVKDREKSDKINTIHEHDAKEKLKNSNVKKNKLHSSVQVTKSTSRTEKDMKKNVNIKDKTESEDVNKTGNKIIIDETTKRSKSKEDSSFKVRIIEETNSKGDQSEVSQDPTSGIKVTLKEPLVSLSSKRKEIDISSEDITDEDKSIEMVVSKIKRLAQNAECFIPKKVQSTITKKSQDVNTTPMKSSSKSSDSEKTPSPSPTRPILTSPSSLLKAFSSPSSGSLKLSHKNRLGRIEGRAQYMVGLAVGSKDTSLQQEELEVSSPISSKIQQDEESVKTSTPVSRKRLLYTLTDDEITPVASKLERRQDSSVDHETPVPELRLSSDLPIKRVLKLTTGDQETPPSKKKRVWFPDPEVSGTRVFTAYEEAESGSVTRSYARTKIMLGLKRRDKKLRVSKLRSPILSAKKIVTPTNIVQCDTSSQSQSSPDLSGITSQGSVEDVYTELLNSQDSFFPPLVSCMHPIESIAHQLTTHVMWTKALVVELNRKGIRTVGDLSRLDEASINRLPVATPKITRTREILENYFKIVGQGGEKGDANPNGESSFCTPPQAVEPAKFTLPDAVRFMNSRSSLSNLLEEVSNSNQCSDRLNQEISKILHNKDRPSSSSEKEESVSDTVAKFGRDIVIDHLLRTETQHSRPTSSIILKWILSNGIESILSKLPHSEFIKHIVKNNSEGLLKVLTENPALQEKFLQNYFNFQLTSGQINHKDLFDRLFSADHNNTLLNSMQSFLMLKKSTEEILHKMPVESVMQFATSRLNLVDKIGLCIESLITDTSMEVPVNHFQKLVLAVAKRVSSADFATIQYKVAMELLKKD</sequence>
<feature type="compositionally biased region" description="Basic residues" evidence="1">
    <location>
        <begin position="2414"/>
        <end position="2424"/>
    </location>
</feature>
<feature type="region of interest" description="Disordered" evidence="1">
    <location>
        <begin position="3009"/>
        <end position="3028"/>
    </location>
</feature>
<feature type="compositionally biased region" description="Low complexity" evidence="1">
    <location>
        <begin position="2929"/>
        <end position="2938"/>
    </location>
</feature>
<feature type="compositionally biased region" description="Basic and acidic residues" evidence="1">
    <location>
        <begin position="1415"/>
        <end position="1444"/>
    </location>
</feature>
<feature type="compositionally biased region" description="Basic and acidic residues" evidence="1">
    <location>
        <begin position="2826"/>
        <end position="2851"/>
    </location>
</feature>
<protein>
    <recommendedName>
        <fullName evidence="4">Telomere-associated protein RIF1</fullName>
    </recommendedName>
</protein>
<feature type="compositionally biased region" description="Polar residues" evidence="1">
    <location>
        <begin position="1338"/>
        <end position="1352"/>
    </location>
</feature>
<feature type="compositionally biased region" description="Polar residues" evidence="1">
    <location>
        <begin position="1090"/>
        <end position="1101"/>
    </location>
</feature>
<feature type="region of interest" description="Disordered" evidence="1">
    <location>
        <begin position="1194"/>
        <end position="1989"/>
    </location>
</feature>
<feature type="compositionally biased region" description="Basic and acidic residues" evidence="1">
    <location>
        <begin position="2099"/>
        <end position="2126"/>
    </location>
</feature>
<feature type="region of interest" description="Disordered" evidence="1">
    <location>
        <begin position="2826"/>
        <end position="2861"/>
    </location>
</feature>
<feature type="region of interest" description="Disordered" evidence="1">
    <location>
        <begin position="2920"/>
        <end position="2977"/>
    </location>
</feature>
<reference evidence="2" key="2">
    <citation type="submission" date="2023-05" db="EMBL/GenBank/DDBJ databases">
        <authorList>
            <person name="Fouks B."/>
        </authorList>
    </citation>
    <scope>NUCLEOTIDE SEQUENCE</scope>
    <source>
        <strain evidence="2">Stay&amp;Tobe</strain>
        <tissue evidence="2">Testes</tissue>
    </source>
</reference>
<feature type="compositionally biased region" description="Basic and acidic residues" evidence="1">
    <location>
        <begin position="2714"/>
        <end position="2725"/>
    </location>
</feature>
<evidence type="ECO:0000313" key="3">
    <source>
        <dbReference type="Proteomes" id="UP001233999"/>
    </source>
</evidence>